<feature type="region of interest" description="Disordered" evidence="1">
    <location>
        <begin position="300"/>
        <end position="359"/>
    </location>
</feature>
<proteinExistence type="predicted"/>
<organism evidence="2 3">
    <name type="scientific">Candida orthopsilosis (strain 90-125)</name>
    <name type="common">Yeast</name>
    <dbReference type="NCBI Taxonomy" id="1136231"/>
    <lineage>
        <taxon>Eukaryota</taxon>
        <taxon>Fungi</taxon>
        <taxon>Dikarya</taxon>
        <taxon>Ascomycota</taxon>
        <taxon>Saccharomycotina</taxon>
        <taxon>Pichiomycetes</taxon>
        <taxon>Debaryomycetaceae</taxon>
        <taxon>Candida/Lodderomyces clade</taxon>
        <taxon>Candida</taxon>
    </lineage>
</organism>
<dbReference type="RefSeq" id="XP_003870121.1">
    <property type="nucleotide sequence ID" value="XM_003870072.1"/>
</dbReference>
<name>H8X762_CANO9</name>
<protein>
    <submittedName>
        <fullName evidence="2">Transcription factor</fullName>
    </submittedName>
</protein>
<feature type="compositionally biased region" description="Low complexity" evidence="1">
    <location>
        <begin position="17"/>
        <end position="32"/>
    </location>
</feature>
<evidence type="ECO:0000313" key="2">
    <source>
        <dbReference type="EMBL" id="CCG23990.1"/>
    </source>
</evidence>
<feature type="region of interest" description="Disordered" evidence="1">
    <location>
        <begin position="96"/>
        <end position="120"/>
    </location>
</feature>
<dbReference type="AlphaFoldDB" id="H8X762"/>
<gene>
    <name evidence="2" type="ORF">CORT_0E04030</name>
</gene>
<dbReference type="HOGENOM" id="CLU_771586_0_0_1"/>
<feature type="compositionally biased region" description="Acidic residues" evidence="1">
    <location>
        <begin position="300"/>
        <end position="316"/>
    </location>
</feature>
<dbReference type="GeneID" id="14541052"/>
<sequence>MSNHLFKNQLMMPYFKSNNNSTSQVTTTNNNTPIKSPQFDNPDAKDHYSAPQNYRYSSFLPGFSTYTHGLPIASVNTAPNQIAAKEQIIPQLKSPLQQVPEEQEDDEGKEDTQQQQQYHHQLNQHEYHLHSCIHPHKFDLFNSNDEKIPRNLPNDVELEFVRATNHFNNDNNKNKFSASILQQLQVLPTENIDVYDYLNPRKSANMGYREKIRSWLASVPLAIAYDESLTQFNLNCYPGVVSASETVSNSDAEIDLADVDDVLELQAQRVTRYVNRLYFNEEEIPLPIEENEEDLGNKDLEEEEDGEDGDGADQGEEGGMLGIEEYNHNPAIPERNENRYNGRKGVNTKGDVKTGIVHE</sequence>
<dbReference type="OrthoDB" id="3981267at2759"/>
<keyword evidence="3" id="KW-1185">Reference proteome</keyword>
<reference evidence="2 3" key="1">
    <citation type="journal article" date="2012" name="PLoS ONE">
        <title>Sequence and analysis of the genome of the pathogenic yeast Candida orthopsilosis.</title>
        <authorList>
            <person name="Riccombeni A."/>
            <person name="Vidanes G."/>
            <person name="Proux-Wera E."/>
            <person name="Wolfe K.H."/>
            <person name="Butler G."/>
        </authorList>
    </citation>
    <scope>NUCLEOTIDE SEQUENCE [LARGE SCALE GENOMIC DNA]</scope>
    <source>
        <strain evidence="2 3">Co 90-125</strain>
    </source>
</reference>
<feature type="compositionally biased region" description="Basic and acidic residues" evidence="1">
    <location>
        <begin position="350"/>
        <end position="359"/>
    </location>
</feature>
<dbReference type="EMBL" id="HE681723">
    <property type="protein sequence ID" value="CCG23990.1"/>
    <property type="molecule type" value="Genomic_DNA"/>
</dbReference>
<dbReference type="Proteomes" id="UP000005018">
    <property type="component" value="Chromosome 5"/>
</dbReference>
<feature type="region of interest" description="Disordered" evidence="1">
    <location>
        <begin position="17"/>
        <end position="50"/>
    </location>
</feature>
<dbReference type="KEGG" id="cot:CORT_0E04030"/>
<evidence type="ECO:0000313" key="3">
    <source>
        <dbReference type="Proteomes" id="UP000005018"/>
    </source>
</evidence>
<accession>H8X762</accession>
<evidence type="ECO:0000256" key="1">
    <source>
        <dbReference type="SAM" id="MobiDB-lite"/>
    </source>
</evidence>
<dbReference type="eggNOG" id="ENOG502S6B4">
    <property type="taxonomic scope" value="Eukaryota"/>
</dbReference>